<evidence type="ECO:0000313" key="3">
    <source>
        <dbReference type="EMBL" id="CAG9838269.1"/>
    </source>
</evidence>
<keyword evidence="1" id="KW-1133">Transmembrane helix</keyword>
<feature type="transmembrane region" description="Helical" evidence="1">
    <location>
        <begin position="71"/>
        <end position="100"/>
    </location>
</feature>
<dbReference type="Pfam" id="PF10260">
    <property type="entry name" value="SAYSvFN"/>
    <property type="match status" value="1"/>
</dbReference>
<organism evidence="3 4">
    <name type="scientific">Diabrotica balteata</name>
    <name type="common">Banded cucumber beetle</name>
    <dbReference type="NCBI Taxonomy" id="107213"/>
    <lineage>
        <taxon>Eukaryota</taxon>
        <taxon>Metazoa</taxon>
        <taxon>Ecdysozoa</taxon>
        <taxon>Arthropoda</taxon>
        <taxon>Hexapoda</taxon>
        <taxon>Insecta</taxon>
        <taxon>Pterygota</taxon>
        <taxon>Neoptera</taxon>
        <taxon>Endopterygota</taxon>
        <taxon>Coleoptera</taxon>
        <taxon>Polyphaga</taxon>
        <taxon>Cucujiformia</taxon>
        <taxon>Chrysomeloidea</taxon>
        <taxon>Chrysomelidae</taxon>
        <taxon>Galerucinae</taxon>
        <taxon>Diabroticina</taxon>
        <taxon>Diabroticites</taxon>
        <taxon>Diabrotica</taxon>
    </lineage>
</organism>
<protein>
    <recommendedName>
        <fullName evidence="2">SAYSvFN domain-containing protein</fullName>
    </recommendedName>
</protein>
<keyword evidence="1" id="KW-0472">Membrane</keyword>
<evidence type="ECO:0000313" key="4">
    <source>
        <dbReference type="Proteomes" id="UP001153709"/>
    </source>
</evidence>
<dbReference type="InterPro" id="IPR039159">
    <property type="entry name" value="SAYSD1"/>
</dbReference>
<dbReference type="PANTHER" id="PTHR13527:SF0">
    <property type="entry name" value="SAYSVFN DOMAIN-CONTAINING PROTEIN 1"/>
    <property type="match status" value="1"/>
</dbReference>
<gene>
    <name evidence="3" type="ORF">DIABBA_LOCUS11179</name>
</gene>
<sequence>MSDIAKKLEEYRKNKLKNKPQQEETEQELTENLIKDIDSDIVTSSEETEEVVDDTIHCCSLVQFLYYGLCFAFWIILYAIFIKLQFGTVFFLVSCLVAMYMNTRTRPKKKGEVSAYSVLIKTVKVLTGL</sequence>
<reference evidence="3" key="1">
    <citation type="submission" date="2022-01" db="EMBL/GenBank/DDBJ databases">
        <authorList>
            <person name="King R."/>
        </authorList>
    </citation>
    <scope>NUCLEOTIDE SEQUENCE</scope>
</reference>
<keyword evidence="1" id="KW-0812">Transmembrane</keyword>
<dbReference type="EMBL" id="OU898282">
    <property type="protein sequence ID" value="CAG9838269.1"/>
    <property type="molecule type" value="Genomic_DNA"/>
</dbReference>
<feature type="domain" description="SAYSvFN" evidence="2">
    <location>
        <begin position="71"/>
        <end position="127"/>
    </location>
</feature>
<name>A0A9N9TBQ1_DIABA</name>
<dbReference type="InterPro" id="IPR019387">
    <property type="entry name" value="SAYSvFN_dom"/>
</dbReference>
<dbReference type="Proteomes" id="UP001153709">
    <property type="component" value="Chromosome 7"/>
</dbReference>
<evidence type="ECO:0000256" key="1">
    <source>
        <dbReference type="SAM" id="Phobius"/>
    </source>
</evidence>
<proteinExistence type="predicted"/>
<dbReference type="PANTHER" id="PTHR13527">
    <property type="entry name" value="SAYSVFN DOMAIN-CONTAINING PROTEIN 1"/>
    <property type="match status" value="1"/>
</dbReference>
<evidence type="ECO:0000259" key="2">
    <source>
        <dbReference type="Pfam" id="PF10260"/>
    </source>
</evidence>
<accession>A0A9N9TBQ1</accession>
<dbReference type="AlphaFoldDB" id="A0A9N9TBQ1"/>
<dbReference type="OrthoDB" id="71310at2759"/>
<keyword evidence="4" id="KW-1185">Reference proteome</keyword>